<proteinExistence type="predicted"/>
<reference evidence="1" key="3">
    <citation type="submission" date="2023-05" db="EMBL/GenBank/DDBJ databases">
        <authorList>
            <person name="Smith C.H."/>
        </authorList>
    </citation>
    <scope>NUCLEOTIDE SEQUENCE</scope>
    <source>
        <strain evidence="1">CHS0354</strain>
        <tissue evidence="1">Mantle</tissue>
    </source>
</reference>
<keyword evidence="2" id="KW-1185">Reference proteome</keyword>
<dbReference type="Proteomes" id="UP001195483">
    <property type="component" value="Unassembled WGS sequence"/>
</dbReference>
<evidence type="ECO:0000313" key="1">
    <source>
        <dbReference type="EMBL" id="KAK3610779.1"/>
    </source>
</evidence>
<reference evidence="1" key="1">
    <citation type="journal article" date="2021" name="Genome Biol. Evol.">
        <title>A High-Quality Reference Genome for a Parasitic Bivalve with Doubly Uniparental Inheritance (Bivalvia: Unionida).</title>
        <authorList>
            <person name="Smith C.H."/>
        </authorList>
    </citation>
    <scope>NUCLEOTIDE SEQUENCE</scope>
    <source>
        <strain evidence="1">CHS0354</strain>
    </source>
</reference>
<organism evidence="1 2">
    <name type="scientific">Potamilus streckersoni</name>
    <dbReference type="NCBI Taxonomy" id="2493646"/>
    <lineage>
        <taxon>Eukaryota</taxon>
        <taxon>Metazoa</taxon>
        <taxon>Spiralia</taxon>
        <taxon>Lophotrochozoa</taxon>
        <taxon>Mollusca</taxon>
        <taxon>Bivalvia</taxon>
        <taxon>Autobranchia</taxon>
        <taxon>Heteroconchia</taxon>
        <taxon>Palaeoheterodonta</taxon>
        <taxon>Unionida</taxon>
        <taxon>Unionoidea</taxon>
        <taxon>Unionidae</taxon>
        <taxon>Ambleminae</taxon>
        <taxon>Lampsilini</taxon>
        <taxon>Potamilus</taxon>
    </lineage>
</organism>
<gene>
    <name evidence="1" type="ORF">CHS0354_028186</name>
</gene>
<dbReference type="EMBL" id="JAEAOA010001692">
    <property type="protein sequence ID" value="KAK3610779.1"/>
    <property type="molecule type" value="Genomic_DNA"/>
</dbReference>
<protein>
    <submittedName>
        <fullName evidence="1">Uncharacterized protein</fullName>
    </submittedName>
</protein>
<evidence type="ECO:0000313" key="2">
    <source>
        <dbReference type="Proteomes" id="UP001195483"/>
    </source>
</evidence>
<dbReference type="AlphaFoldDB" id="A0AAE0TI31"/>
<reference evidence="1" key="2">
    <citation type="journal article" date="2021" name="Genome Biol. Evol.">
        <title>Developing a high-quality reference genome for a parasitic bivalve with doubly uniparental inheritance (Bivalvia: Unionida).</title>
        <authorList>
            <person name="Smith C.H."/>
        </authorList>
    </citation>
    <scope>NUCLEOTIDE SEQUENCE</scope>
    <source>
        <strain evidence="1">CHS0354</strain>
        <tissue evidence="1">Mantle</tissue>
    </source>
</reference>
<name>A0AAE0TI31_9BIVA</name>
<comment type="caution">
    <text evidence="1">The sequence shown here is derived from an EMBL/GenBank/DDBJ whole genome shotgun (WGS) entry which is preliminary data.</text>
</comment>
<accession>A0AAE0TI31</accession>
<sequence>MSRDLEFLSVPSHINIARNEVRTKNKNNGNESEIFKLDFSIQGDLQQDQAENPSNKWQTMHKKALKLHTSQKLVEIYSPQMQNPFDDKVKIRIPTGKTLLARTWRKYHRNGSTSVQHRLDRSYVLSTESWLSIPPSPATPPLAAEIENWKESPVQYQQNQ</sequence>